<dbReference type="SUPFAM" id="SSF109604">
    <property type="entry name" value="HD-domain/PDEase-like"/>
    <property type="match status" value="1"/>
</dbReference>
<gene>
    <name evidence="2" type="ORF">C8D97_10186</name>
</gene>
<feature type="domain" description="HDOD" evidence="1">
    <location>
        <begin position="17"/>
        <end position="208"/>
    </location>
</feature>
<evidence type="ECO:0000259" key="1">
    <source>
        <dbReference type="PROSITE" id="PS51833"/>
    </source>
</evidence>
<comment type="caution">
    <text evidence="2">The sequence shown here is derived from an EMBL/GenBank/DDBJ whole genome shotgun (WGS) entry which is preliminary data.</text>
</comment>
<proteinExistence type="predicted"/>
<dbReference type="EMBL" id="QGGU01000001">
    <property type="protein sequence ID" value="PWK54238.1"/>
    <property type="molecule type" value="Genomic_DNA"/>
</dbReference>
<dbReference type="Pfam" id="PF08668">
    <property type="entry name" value="HDOD"/>
    <property type="match status" value="1"/>
</dbReference>
<keyword evidence="3" id="KW-1185">Reference proteome</keyword>
<reference evidence="2 3" key="1">
    <citation type="submission" date="2018-05" db="EMBL/GenBank/DDBJ databases">
        <title>Genomic Encyclopedia of Type Strains, Phase IV (KMG-IV): sequencing the most valuable type-strain genomes for metagenomic binning, comparative biology and taxonomic classification.</title>
        <authorList>
            <person name="Goeker M."/>
        </authorList>
    </citation>
    <scope>NUCLEOTIDE SEQUENCE [LARGE SCALE GENOMIC DNA]</scope>
    <source>
        <strain evidence="2 3">DSM 25350</strain>
    </source>
</reference>
<protein>
    <submittedName>
        <fullName evidence="2">HD-like signal output (HDOD) protein</fullName>
    </submittedName>
</protein>
<dbReference type="PROSITE" id="PS51833">
    <property type="entry name" value="HDOD"/>
    <property type="match status" value="1"/>
</dbReference>
<dbReference type="PANTHER" id="PTHR33525:SF6">
    <property type="entry name" value="HDOD DOMAIN-CONTAINING PROTEIN"/>
    <property type="match status" value="1"/>
</dbReference>
<evidence type="ECO:0000313" key="2">
    <source>
        <dbReference type="EMBL" id="PWK54238.1"/>
    </source>
</evidence>
<dbReference type="InterPro" id="IPR052340">
    <property type="entry name" value="RNase_Y/CdgJ"/>
</dbReference>
<name>A0A316G099_9GAMM</name>
<dbReference type="RefSeq" id="WP_109761364.1">
    <property type="nucleotide sequence ID" value="NZ_QGGU01000001.1"/>
</dbReference>
<accession>A0A316G099</accession>
<dbReference type="OrthoDB" id="9784953at2"/>
<dbReference type="AlphaFoldDB" id="A0A316G099"/>
<dbReference type="Proteomes" id="UP000245790">
    <property type="component" value="Unassembled WGS sequence"/>
</dbReference>
<sequence length="286" mass="32391">MTQTSKDHESLINKLSIPPRPEALIVVNEESKHEYPDIEKIAEAIGSDVSLSAAVFQIINSPAFRVSQPITNIQQAVNLLGVSRVERVVTVVSLRSELSSDLNLGRFWDSATEIANVSSQLSAKLTGVSSDDAYTLGLFHGAGIPLMMQAFDDYKSTLIEMNSTERYPVTVLEEERFGVTHNKLTYLLLKKWHLPEHIGKAAYFHHYRFSDMLKSGQIGDDALSLLAILKMAEDVSETYRQAWRQNEQASEWEHAKEDLTSFLGIDLEDYREIKDDLLEWLNLEYQ</sequence>
<dbReference type="PANTHER" id="PTHR33525">
    <property type="match status" value="1"/>
</dbReference>
<dbReference type="Gene3D" id="1.10.3210.10">
    <property type="entry name" value="Hypothetical protein af1432"/>
    <property type="match status" value="1"/>
</dbReference>
<evidence type="ECO:0000313" key="3">
    <source>
        <dbReference type="Proteomes" id="UP000245790"/>
    </source>
</evidence>
<organism evidence="2 3">
    <name type="scientific">Pleionea mediterranea</name>
    <dbReference type="NCBI Taxonomy" id="523701"/>
    <lineage>
        <taxon>Bacteria</taxon>
        <taxon>Pseudomonadati</taxon>
        <taxon>Pseudomonadota</taxon>
        <taxon>Gammaproteobacteria</taxon>
        <taxon>Oceanospirillales</taxon>
        <taxon>Pleioneaceae</taxon>
        <taxon>Pleionea</taxon>
    </lineage>
</organism>
<dbReference type="InterPro" id="IPR013976">
    <property type="entry name" value="HDOD"/>
</dbReference>